<keyword evidence="4 8" id="KW-0067">ATP-binding</keyword>
<organism evidence="10 11">
    <name type="scientific">Clostridium facile</name>
    <dbReference type="NCBI Taxonomy" id="2763035"/>
    <lineage>
        <taxon>Bacteria</taxon>
        <taxon>Bacillati</taxon>
        <taxon>Bacillota</taxon>
        <taxon>Clostridia</taxon>
        <taxon>Eubacteriales</taxon>
        <taxon>Clostridiaceae</taxon>
        <taxon>Clostridium</taxon>
    </lineage>
</organism>
<gene>
    <name evidence="8 10" type="primary">trpS</name>
    <name evidence="10" type="ORF">H8Z77_10590</name>
</gene>
<dbReference type="Gene3D" id="1.10.240.10">
    <property type="entry name" value="Tyrosyl-Transfer RNA Synthetase"/>
    <property type="match status" value="1"/>
</dbReference>
<dbReference type="GO" id="GO:0004830">
    <property type="term" value="F:tryptophan-tRNA ligase activity"/>
    <property type="evidence" value="ECO:0007669"/>
    <property type="project" value="UniProtKB-EC"/>
</dbReference>
<dbReference type="NCBIfam" id="TIGR00233">
    <property type="entry name" value="trpS"/>
    <property type="match status" value="1"/>
</dbReference>
<feature type="short sequence motif" description="'HIGH' region" evidence="8">
    <location>
        <begin position="20"/>
        <end position="28"/>
    </location>
</feature>
<feature type="binding site" evidence="8">
    <location>
        <begin position="27"/>
        <end position="28"/>
    </location>
    <ligand>
        <name>ATP</name>
        <dbReference type="ChEBI" id="CHEBI:30616"/>
    </ligand>
</feature>
<evidence type="ECO:0000256" key="6">
    <source>
        <dbReference type="ARBA" id="ARBA00023146"/>
    </source>
</evidence>
<evidence type="ECO:0000256" key="7">
    <source>
        <dbReference type="ARBA" id="ARBA00049929"/>
    </source>
</evidence>
<feature type="binding site" evidence="8">
    <location>
        <begin position="19"/>
        <end position="21"/>
    </location>
    <ligand>
        <name>ATP</name>
        <dbReference type="ChEBI" id="CHEBI:30616"/>
    </ligand>
</feature>
<evidence type="ECO:0000256" key="3">
    <source>
        <dbReference type="ARBA" id="ARBA00022741"/>
    </source>
</evidence>
<dbReference type="Pfam" id="PF00579">
    <property type="entry name" value="tRNA-synt_1b"/>
    <property type="match status" value="1"/>
</dbReference>
<dbReference type="Proteomes" id="UP000649151">
    <property type="component" value="Unassembled WGS sequence"/>
</dbReference>
<protein>
    <recommendedName>
        <fullName evidence="8">Tryptophan--tRNA ligase</fullName>
        <ecNumber evidence="8">6.1.1.2</ecNumber>
    </recommendedName>
    <alternativeName>
        <fullName evidence="8">Tryptophanyl-tRNA synthetase</fullName>
        <shortName evidence="8">TrpRS</shortName>
    </alternativeName>
</protein>
<evidence type="ECO:0000256" key="5">
    <source>
        <dbReference type="ARBA" id="ARBA00022917"/>
    </source>
</evidence>
<comment type="catalytic activity">
    <reaction evidence="7 8">
        <text>tRNA(Trp) + L-tryptophan + ATP = L-tryptophyl-tRNA(Trp) + AMP + diphosphate + H(+)</text>
        <dbReference type="Rhea" id="RHEA:24080"/>
        <dbReference type="Rhea" id="RHEA-COMP:9671"/>
        <dbReference type="Rhea" id="RHEA-COMP:9705"/>
        <dbReference type="ChEBI" id="CHEBI:15378"/>
        <dbReference type="ChEBI" id="CHEBI:30616"/>
        <dbReference type="ChEBI" id="CHEBI:33019"/>
        <dbReference type="ChEBI" id="CHEBI:57912"/>
        <dbReference type="ChEBI" id="CHEBI:78442"/>
        <dbReference type="ChEBI" id="CHEBI:78535"/>
        <dbReference type="ChEBI" id="CHEBI:456215"/>
        <dbReference type="EC" id="6.1.1.2"/>
    </reaction>
</comment>
<comment type="caution">
    <text evidence="10">The sequence shown here is derived from an EMBL/GenBank/DDBJ whole genome shotgun (WGS) entry which is preliminary data.</text>
</comment>
<keyword evidence="6 8" id="KW-0030">Aminoacyl-tRNA synthetase</keyword>
<evidence type="ECO:0000256" key="1">
    <source>
        <dbReference type="ARBA" id="ARBA00005594"/>
    </source>
</evidence>
<keyword evidence="2 8" id="KW-0436">Ligase</keyword>
<evidence type="ECO:0000256" key="2">
    <source>
        <dbReference type="ARBA" id="ARBA00022598"/>
    </source>
</evidence>
<dbReference type="InterPro" id="IPR002306">
    <property type="entry name" value="Trp-tRNA-ligase"/>
</dbReference>
<dbReference type="InterPro" id="IPR001412">
    <property type="entry name" value="aa-tRNA-synth_I_CS"/>
</dbReference>
<evidence type="ECO:0000256" key="4">
    <source>
        <dbReference type="ARBA" id="ARBA00022840"/>
    </source>
</evidence>
<dbReference type="CDD" id="cd00806">
    <property type="entry name" value="TrpRS_core"/>
    <property type="match status" value="1"/>
</dbReference>
<feature type="binding site" evidence="8">
    <location>
        <begin position="203"/>
        <end position="207"/>
    </location>
    <ligand>
        <name>ATP</name>
        <dbReference type="ChEBI" id="CHEBI:30616"/>
    </ligand>
</feature>
<comment type="function">
    <text evidence="8">Catalyzes the attachment of tryptophan to tRNA(Trp).</text>
</comment>
<dbReference type="InterPro" id="IPR024109">
    <property type="entry name" value="Trp-tRNA-ligase_bac-type"/>
</dbReference>
<dbReference type="SUPFAM" id="SSF52374">
    <property type="entry name" value="Nucleotidylyl transferase"/>
    <property type="match status" value="1"/>
</dbReference>
<feature type="binding site" evidence="8">
    <location>
        <position position="194"/>
    </location>
    <ligand>
        <name>ATP</name>
        <dbReference type="ChEBI" id="CHEBI:30616"/>
    </ligand>
</feature>
<name>A0ABR7ITH8_9CLOT</name>
<dbReference type="PRINTS" id="PR01039">
    <property type="entry name" value="TRNASYNTHTRP"/>
</dbReference>
<evidence type="ECO:0000313" key="10">
    <source>
        <dbReference type="EMBL" id="MBC5788451.1"/>
    </source>
</evidence>
<dbReference type="EC" id="6.1.1.2" evidence="8"/>
<sequence>MENTTPKPERKKVMLSGIQPTGVFTLGNYIGAVRNWGNLQEEYNCIYFIADLHAITVRQDPAKLKKQTMECFALLLACGIDPEKSLTFIQSHVPAHAELSWVLSCHTQFGELSRMTQFKDKSAKHADNVNAGLFTYPDLMAADILLYKPDFVPVGADQKQHLELTRDVANRFNNLYGNTFVVPEPYIPKAGAKIMSLADPTKKMSKSDENVNGFISILDDPGVIVKKFKRAVTDSEMEIAYREGKDGINNLMTIYSVITGKNYEQIEQEFAGKGYGDFKTAVGEVVAEELRPVRENFERYSKDKAYLQEMYRKGAEQAERFARRTLEKVYKKVGFLPR</sequence>
<feature type="binding site" evidence="8">
    <location>
        <begin position="155"/>
        <end position="157"/>
    </location>
    <ligand>
        <name>ATP</name>
        <dbReference type="ChEBI" id="CHEBI:30616"/>
    </ligand>
</feature>
<reference evidence="10 11" key="1">
    <citation type="submission" date="2020-08" db="EMBL/GenBank/DDBJ databases">
        <title>Genome public.</title>
        <authorList>
            <person name="Liu C."/>
            <person name="Sun Q."/>
        </authorList>
    </citation>
    <scope>NUCLEOTIDE SEQUENCE [LARGE SCALE GENOMIC DNA]</scope>
    <source>
        <strain evidence="10 11">NSJ-27</strain>
    </source>
</reference>
<accession>A0ABR7ITH8</accession>
<evidence type="ECO:0000256" key="9">
    <source>
        <dbReference type="RuleBase" id="RU363036"/>
    </source>
</evidence>
<comment type="subunit">
    <text evidence="8">Homodimer.</text>
</comment>
<dbReference type="RefSeq" id="WP_186996977.1">
    <property type="nucleotide sequence ID" value="NZ_JACOQK010000001.1"/>
</dbReference>
<evidence type="ECO:0000313" key="11">
    <source>
        <dbReference type="Proteomes" id="UP000649151"/>
    </source>
</evidence>
<dbReference type="PROSITE" id="PS00178">
    <property type="entry name" value="AA_TRNA_LIGASE_I"/>
    <property type="match status" value="1"/>
</dbReference>
<keyword evidence="8" id="KW-0963">Cytoplasm</keyword>
<dbReference type="InterPro" id="IPR014729">
    <property type="entry name" value="Rossmann-like_a/b/a_fold"/>
</dbReference>
<feature type="short sequence motif" description="'KMSKS' region" evidence="8">
    <location>
        <begin position="203"/>
        <end position="207"/>
    </location>
</feature>
<keyword evidence="5 8" id="KW-0648">Protein biosynthesis</keyword>
<dbReference type="Gene3D" id="3.40.50.620">
    <property type="entry name" value="HUPs"/>
    <property type="match status" value="1"/>
</dbReference>
<proteinExistence type="inferred from homology"/>
<dbReference type="InterPro" id="IPR050203">
    <property type="entry name" value="Trp-tRNA_synthetase"/>
</dbReference>
<keyword evidence="11" id="KW-1185">Reference proteome</keyword>
<comment type="similarity">
    <text evidence="1 8 9">Belongs to the class-I aminoacyl-tRNA synthetase family.</text>
</comment>
<dbReference type="PANTHER" id="PTHR43766">
    <property type="entry name" value="TRYPTOPHAN--TRNA LIGASE, MITOCHONDRIAL"/>
    <property type="match status" value="1"/>
</dbReference>
<feature type="binding site" evidence="8">
    <location>
        <position position="143"/>
    </location>
    <ligand>
        <name>L-tryptophan</name>
        <dbReference type="ChEBI" id="CHEBI:57912"/>
    </ligand>
</feature>
<comment type="subcellular location">
    <subcellularLocation>
        <location evidence="8">Cytoplasm</location>
    </subcellularLocation>
</comment>
<dbReference type="HAMAP" id="MF_00140_B">
    <property type="entry name" value="Trp_tRNA_synth_B"/>
    <property type="match status" value="1"/>
</dbReference>
<evidence type="ECO:0000256" key="8">
    <source>
        <dbReference type="HAMAP-Rule" id="MF_00140"/>
    </source>
</evidence>
<dbReference type="PANTHER" id="PTHR43766:SF1">
    <property type="entry name" value="TRYPTOPHAN--TRNA LIGASE, MITOCHONDRIAL"/>
    <property type="match status" value="1"/>
</dbReference>
<dbReference type="InterPro" id="IPR002305">
    <property type="entry name" value="aa-tRNA-synth_Ic"/>
</dbReference>
<keyword evidence="3 8" id="KW-0547">Nucleotide-binding</keyword>
<dbReference type="EMBL" id="JACOQK010000001">
    <property type="protein sequence ID" value="MBC5788451.1"/>
    <property type="molecule type" value="Genomic_DNA"/>
</dbReference>